<dbReference type="SUPFAM" id="SSF53335">
    <property type="entry name" value="S-adenosyl-L-methionine-dependent methyltransferases"/>
    <property type="match status" value="1"/>
</dbReference>
<dbReference type="InterPro" id="IPR029063">
    <property type="entry name" value="SAM-dependent_MTases_sf"/>
</dbReference>
<dbReference type="EMBL" id="FOPM01000034">
    <property type="protein sequence ID" value="SFH09632.1"/>
    <property type="molecule type" value="Genomic_DNA"/>
</dbReference>
<evidence type="ECO:0000313" key="2">
    <source>
        <dbReference type="Proteomes" id="UP000199229"/>
    </source>
</evidence>
<name>A0A1I2X8A6_9HYPH</name>
<organism evidence="1 2">
    <name type="scientific">Methylobacterium gossipiicola</name>
    <dbReference type="NCBI Taxonomy" id="582675"/>
    <lineage>
        <taxon>Bacteria</taxon>
        <taxon>Pseudomonadati</taxon>
        <taxon>Pseudomonadota</taxon>
        <taxon>Alphaproteobacteria</taxon>
        <taxon>Hyphomicrobiales</taxon>
        <taxon>Methylobacteriaceae</taxon>
        <taxon>Methylobacterium</taxon>
    </lineage>
</organism>
<dbReference type="STRING" id="582675.SAMN05192565_13428"/>
<protein>
    <recommendedName>
        <fullName evidence="3">Methyltransferase domain-containing protein</fullName>
    </recommendedName>
</protein>
<dbReference type="Gene3D" id="3.40.50.150">
    <property type="entry name" value="Vaccinia Virus protein VP39"/>
    <property type="match status" value="1"/>
</dbReference>
<evidence type="ECO:0008006" key="3">
    <source>
        <dbReference type="Google" id="ProtNLM"/>
    </source>
</evidence>
<dbReference type="RefSeq" id="WP_143103813.1">
    <property type="nucleotide sequence ID" value="NZ_FOPM01000034.1"/>
</dbReference>
<evidence type="ECO:0000313" key="1">
    <source>
        <dbReference type="EMBL" id="SFH09632.1"/>
    </source>
</evidence>
<gene>
    <name evidence="1" type="ORF">SAMN05192565_13428</name>
</gene>
<dbReference type="OrthoDB" id="9816424at2"/>
<accession>A0A1I2X8A6</accession>
<dbReference type="AlphaFoldDB" id="A0A1I2X8A6"/>
<keyword evidence="2" id="KW-1185">Reference proteome</keyword>
<sequence length="253" mass="28433">MIRELLTFYGNGEATFGSIIYKYLEAARIGRPSRLNEILCRHGSDKGTWHSYPLLYELLFESLPATPRSIFEIGIGTNNIQVVGNMGATGIPGASHRAWREYFPDAIIYGADHDIGCLFEEKNIHTFFIDQNDLTTIHRAWSVAPHLFFDLIVDDGAHNFEANTLMLDATYERVNPGGLYIIEDIVLSLSNLARFDAYFSNRGWDAFILRLPHADNFQDNAVAVVRPKPSVQGKVVSEIDLTESSQSIVSFDE</sequence>
<dbReference type="Proteomes" id="UP000199229">
    <property type="component" value="Unassembled WGS sequence"/>
</dbReference>
<reference evidence="2" key="1">
    <citation type="submission" date="2016-10" db="EMBL/GenBank/DDBJ databases">
        <authorList>
            <person name="Varghese N."/>
            <person name="Submissions S."/>
        </authorList>
    </citation>
    <scope>NUCLEOTIDE SEQUENCE [LARGE SCALE GENOMIC DNA]</scope>
    <source>
        <strain evidence="2">Gh-105</strain>
    </source>
</reference>
<proteinExistence type="predicted"/>